<dbReference type="InterPro" id="IPR045851">
    <property type="entry name" value="AMP-bd_C_sf"/>
</dbReference>
<evidence type="ECO:0000313" key="4">
    <source>
        <dbReference type="EMBL" id="BCS17483.1"/>
    </source>
</evidence>
<feature type="domain" description="AMP-dependent synthetase/ligase" evidence="3">
    <location>
        <begin position="57"/>
        <end position="397"/>
    </location>
</feature>
<dbReference type="PANTHER" id="PTHR33927">
    <property type="entry name" value="TRANSMEMBRANE PROTEIN"/>
    <property type="match status" value="1"/>
</dbReference>
<dbReference type="SUPFAM" id="SSF56801">
    <property type="entry name" value="Acetyl-CoA synthetase-like"/>
    <property type="match status" value="1"/>
</dbReference>
<gene>
    <name evidence="4" type="ORF">APUU_10311A</name>
</gene>
<dbReference type="InterPro" id="IPR042099">
    <property type="entry name" value="ANL_N_sf"/>
</dbReference>
<accession>A0A7R8AHI2</accession>
<dbReference type="InterPro" id="IPR000873">
    <property type="entry name" value="AMP-dep_synth/lig_dom"/>
</dbReference>
<dbReference type="InterPro" id="IPR020845">
    <property type="entry name" value="AMP-binding_CS"/>
</dbReference>
<dbReference type="AlphaFoldDB" id="A0A7R8AHI2"/>
<dbReference type="EMBL" id="AP024443">
    <property type="protein sequence ID" value="BCS17483.1"/>
    <property type="molecule type" value="Genomic_DNA"/>
</dbReference>
<protein>
    <recommendedName>
        <fullName evidence="3">AMP-dependent synthetase/ligase domain-containing protein</fullName>
    </recommendedName>
</protein>
<feature type="compositionally biased region" description="Polar residues" evidence="1">
    <location>
        <begin position="1"/>
        <end position="12"/>
    </location>
</feature>
<reference evidence="4" key="1">
    <citation type="submission" date="2021-01" db="EMBL/GenBank/DDBJ databases">
        <authorList>
            <consortium name="Aspergillus puulaauensis MK2 genome sequencing consortium"/>
            <person name="Kazuki M."/>
            <person name="Futagami T."/>
        </authorList>
    </citation>
    <scope>NUCLEOTIDE SEQUENCE</scope>
    <source>
        <strain evidence="4">MK2</strain>
    </source>
</reference>
<feature type="region of interest" description="Disordered" evidence="1">
    <location>
        <begin position="1"/>
        <end position="28"/>
    </location>
</feature>
<dbReference type="Pfam" id="PF00501">
    <property type="entry name" value="AMP-binding"/>
    <property type="match status" value="1"/>
</dbReference>
<evidence type="ECO:0000256" key="1">
    <source>
        <dbReference type="SAM" id="MobiDB-lite"/>
    </source>
</evidence>
<keyword evidence="2" id="KW-1133">Transmembrane helix</keyword>
<evidence type="ECO:0000256" key="2">
    <source>
        <dbReference type="SAM" id="Phobius"/>
    </source>
</evidence>
<feature type="transmembrane region" description="Helical" evidence="2">
    <location>
        <begin position="748"/>
        <end position="766"/>
    </location>
</feature>
<dbReference type="InterPro" id="IPR052979">
    <property type="entry name" value="Adenylate-forming_domain"/>
</dbReference>
<dbReference type="Gene3D" id="3.40.50.12780">
    <property type="entry name" value="N-terminal domain of ligase-like"/>
    <property type="match status" value="1"/>
</dbReference>
<organism evidence="4 5">
    <name type="scientific">Aspergillus puulaauensis</name>
    <dbReference type="NCBI Taxonomy" id="1220207"/>
    <lineage>
        <taxon>Eukaryota</taxon>
        <taxon>Fungi</taxon>
        <taxon>Dikarya</taxon>
        <taxon>Ascomycota</taxon>
        <taxon>Pezizomycotina</taxon>
        <taxon>Eurotiomycetes</taxon>
        <taxon>Eurotiomycetidae</taxon>
        <taxon>Eurotiales</taxon>
        <taxon>Aspergillaceae</taxon>
        <taxon>Aspergillus</taxon>
    </lineage>
</organism>
<feature type="transmembrane region" description="Helical" evidence="2">
    <location>
        <begin position="596"/>
        <end position="617"/>
    </location>
</feature>
<sequence>MSHQIAGSTPSTMAVVAPDINSNPEPSKDSAMTLFRQFGFGDKTRIPFGTVHEAFIHHATQAPSEVALVDLSPGTPKEVTYGELLRQSQFIATQLRANGVIPGHRVMLLMKRSAEMVAGILGILMAGAQYIPMDGGVVPDHTLQHAVEQSSITVVLCLHPFEERIRFLGTAGVSILVLDDLLQSPAFTDFAVDQASLLCEGNKNSGCYLIYTSGTTGAPKGVYVTHKNVTNILCQAPGNLGMARGKKVGQVLSVSFDMGAWEVLGSMSNGATLVLRGSDWNKALQKIDTLICTPSILNRYSPDQFPNIRCVATAGEPSTQSLADKWALAGVEYYNCCGPTEITIINTMHKHTAGSALTIGKPTPNNNVYILDGNKAPCQIGEIGTIWAGGAGVTRGYIGQPEKTAEKYHYDVFLNDGKSLMYNTGDLARWLPDGNLETFGRDDDQVKLLGFRVELDGVSHCLTSAPGVQQATALMIGGQLTGIVSPKLCSIEKLSEDLKTRLPYYAIPTKWHTVDEFPLTFNGKVDKRELAKQVQEARHSQTELYSALGKQKELYTSTMSTGSDSLSDPKKDPLPLPVPDKRWNKPWRGLRHRIFIVYRTLFSLIFLSNIAVLIAFLTVPTIPRQHITTIAFVNLTIAILVRQDVVINILYTISCSVPKSWPLAIRKRCAKIYHLGGVHSGAAVMAVAWYTGGICYNITVFATRPDDPLRPSVLTIVLSLMALSIFICMITLAYPTIRKKNHDIFERVHRFAGWTALVIIWVQNMSSIRDQRPPGTSLGEQVIRTPSFWMVIVITMSIASSWLFLRKVPVDAEVLSNHAVRLHFDYTVPVNGSFTRLSERPLIEWHSFATVPAPVPKNGRPKGYSLVVSRAGDWTGGRISKPPTHLWVRGVPTCGVMRIATLFNRVVLLGTGSGIGPLLGHIQIPTCPFRLVWSTSNPMQNFGKGILDDVYNADPGAVVHDTKKQGRPDLVKLTWNAVREFGAEAVIVISNEKLTKKVVYGMETRGIPAYGAIWDS</sequence>
<evidence type="ECO:0000259" key="3">
    <source>
        <dbReference type="Pfam" id="PF00501"/>
    </source>
</evidence>
<keyword evidence="2" id="KW-0472">Membrane</keyword>
<reference evidence="4" key="2">
    <citation type="submission" date="2021-02" db="EMBL/GenBank/DDBJ databases">
        <title>Aspergillus puulaauensis MK2 genome sequence.</title>
        <authorList>
            <person name="Futagami T."/>
            <person name="Mori K."/>
            <person name="Kadooka C."/>
            <person name="Tanaka T."/>
        </authorList>
    </citation>
    <scope>NUCLEOTIDE SEQUENCE</scope>
    <source>
        <strain evidence="4">MK2</strain>
    </source>
</reference>
<feature type="transmembrane region" description="Helical" evidence="2">
    <location>
        <begin position="712"/>
        <end position="736"/>
    </location>
</feature>
<proteinExistence type="predicted"/>
<feature type="transmembrane region" description="Helical" evidence="2">
    <location>
        <begin position="672"/>
        <end position="692"/>
    </location>
</feature>
<dbReference type="KEGG" id="apuu:APUU_10311A"/>
<dbReference type="Gene3D" id="3.30.300.30">
    <property type="match status" value="1"/>
</dbReference>
<dbReference type="PANTHER" id="PTHR33927:SF5">
    <property type="entry name" value="ENZYME, PUTATIVE (AFU_ORTHOLOGUE AFUA_8G01222)-RELATED"/>
    <property type="match status" value="1"/>
</dbReference>
<name>A0A7R8AHI2_9EURO</name>
<dbReference type="OrthoDB" id="3142841at2759"/>
<dbReference type="GeneID" id="64967488"/>
<keyword evidence="2" id="KW-0812">Transmembrane</keyword>
<dbReference type="Proteomes" id="UP000654913">
    <property type="component" value="Chromosome 1"/>
</dbReference>
<evidence type="ECO:0000313" key="5">
    <source>
        <dbReference type="Proteomes" id="UP000654913"/>
    </source>
</evidence>
<feature type="transmembrane region" description="Helical" evidence="2">
    <location>
        <begin position="786"/>
        <end position="805"/>
    </location>
</feature>
<dbReference type="PROSITE" id="PS00455">
    <property type="entry name" value="AMP_BINDING"/>
    <property type="match status" value="1"/>
</dbReference>
<keyword evidence="5" id="KW-1185">Reference proteome</keyword>
<dbReference type="RefSeq" id="XP_041549677.1">
    <property type="nucleotide sequence ID" value="XM_041699386.1"/>
</dbReference>